<protein>
    <submittedName>
        <fullName evidence="1">Uncharacterized protein</fullName>
    </submittedName>
</protein>
<dbReference type="AlphaFoldDB" id="A0A1J5PH95"/>
<reference evidence="1" key="1">
    <citation type="submission" date="2016-10" db="EMBL/GenBank/DDBJ databases">
        <title>Sequence of Gallionella enrichment culture.</title>
        <authorList>
            <person name="Poehlein A."/>
            <person name="Muehling M."/>
            <person name="Daniel R."/>
        </authorList>
    </citation>
    <scope>NUCLEOTIDE SEQUENCE</scope>
</reference>
<comment type="caution">
    <text evidence="1">The sequence shown here is derived from an EMBL/GenBank/DDBJ whole genome shotgun (WGS) entry which is preliminary data.</text>
</comment>
<accession>A0A1J5PH95</accession>
<name>A0A1J5PH95_9ZZZZ</name>
<gene>
    <name evidence="1" type="ORF">GALL_482370</name>
</gene>
<sequence>MGGAEVILGGDEMAVKEADLNEAITCRLAHFGRPERVDDREHVDAGGRGGAGFFGGFHEKHGHLTDPFEGANIGDGGAGHGGSFGSSGGTFMLFYAKPTCSFHLRRPNPLNPIKLNAQG</sequence>
<proteinExistence type="predicted"/>
<evidence type="ECO:0000313" key="1">
    <source>
        <dbReference type="EMBL" id="OIQ70152.1"/>
    </source>
</evidence>
<organism evidence="1">
    <name type="scientific">mine drainage metagenome</name>
    <dbReference type="NCBI Taxonomy" id="410659"/>
    <lineage>
        <taxon>unclassified sequences</taxon>
        <taxon>metagenomes</taxon>
        <taxon>ecological metagenomes</taxon>
    </lineage>
</organism>
<dbReference type="EMBL" id="MLJW01004340">
    <property type="protein sequence ID" value="OIQ70152.1"/>
    <property type="molecule type" value="Genomic_DNA"/>
</dbReference>